<organism evidence="6">
    <name type="scientific">Phaeodactylum tricornutum</name>
    <name type="common">Diatom</name>
    <dbReference type="NCBI Taxonomy" id="2850"/>
    <lineage>
        <taxon>Eukaryota</taxon>
        <taxon>Sar</taxon>
        <taxon>Stramenopiles</taxon>
        <taxon>Ochrophyta</taxon>
        <taxon>Bacillariophyta</taxon>
        <taxon>Bacillariophyceae</taxon>
        <taxon>Bacillariophycidae</taxon>
        <taxon>Naviculales</taxon>
        <taxon>Phaeodactylaceae</taxon>
        <taxon>Phaeodactylum</taxon>
    </lineage>
</organism>
<dbReference type="GO" id="GO:0003700">
    <property type="term" value="F:DNA-binding transcription factor activity"/>
    <property type="evidence" value="ECO:0007669"/>
    <property type="project" value="InterPro"/>
</dbReference>
<dbReference type="GO" id="GO:0005634">
    <property type="term" value="C:nucleus"/>
    <property type="evidence" value="ECO:0007669"/>
    <property type="project" value="UniProtKB-SubCell"/>
</dbReference>
<evidence type="ECO:0000313" key="6">
    <source>
        <dbReference type="EMBL" id="CAG9292636.1"/>
    </source>
</evidence>
<keyword evidence="2" id="KW-0238">DNA-binding</keyword>
<protein>
    <recommendedName>
        <fullName evidence="5">HSF-type DNA-binding domain-containing protein</fullName>
    </recommendedName>
</protein>
<dbReference type="Proteomes" id="UP000836788">
    <property type="component" value="Chromosome 7"/>
</dbReference>
<dbReference type="InterPro" id="IPR000232">
    <property type="entry name" value="HSF_DNA-bd"/>
</dbReference>
<dbReference type="InterPro" id="IPR036388">
    <property type="entry name" value="WH-like_DNA-bd_sf"/>
</dbReference>
<evidence type="ECO:0000256" key="4">
    <source>
        <dbReference type="RuleBase" id="RU004020"/>
    </source>
</evidence>
<dbReference type="Pfam" id="PF00447">
    <property type="entry name" value="HSF_DNA-bind"/>
    <property type="match status" value="1"/>
</dbReference>
<dbReference type="SUPFAM" id="SSF46785">
    <property type="entry name" value="Winged helix' DNA-binding domain"/>
    <property type="match status" value="1"/>
</dbReference>
<dbReference type="PANTHER" id="PTHR10015">
    <property type="entry name" value="HEAT SHOCK TRANSCRIPTION FACTOR"/>
    <property type="match status" value="1"/>
</dbReference>
<dbReference type="Gene3D" id="1.10.10.10">
    <property type="entry name" value="Winged helix-like DNA-binding domain superfamily/Winged helix DNA-binding domain"/>
    <property type="match status" value="1"/>
</dbReference>
<dbReference type="AlphaFoldDB" id="A0A8J9X819"/>
<comment type="similarity">
    <text evidence="4">Belongs to the HSF family.</text>
</comment>
<evidence type="ECO:0000256" key="1">
    <source>
        <dbReference type="ARBA" id="ARBA00004123"/>
    </source>
</evidence>
<dbReference type="GO" id="GO:0043565">
    <property type="term" value="F:sequence-specific DNA binding"/>
    <property type="evidence" value="ECO:0007669"/>
    <property type="project" value="InterPro"/>
</dbReference>
<dbReference type="PANTHER" id="PTHR10015:SF206">
    <property type="entry name" value="HSF-TYPE DNA-BINDING DOMAIN-CONTAINING PROTEIN"/>
    <property type="match status" value="1"/>
</dbReference>
<evidence type="ECO:0000256" key="2">
    <source>
        <dbReference type="ARBA" id="ARBA00023125"/>
    </source>
</evidence>
<keyword evidence="3" id="KW-0539">Nucleus</keyword>
<reference evidence="6" key="1">
    <citation type="submission" date="2022-02" db="EMBL/GenBank/DDBJ databases">
        <authorList>
            <person name="Giguere J D."/>
        </authorList>
    </citation>
    <scope>NUCLEOTIDE SEQUENCE</scope>
    <source>
        <strain evidence="6">CCAP 1055/1</strain>
    </source>
</reference>
<comment type="subcellular location">
    <subcellularLocation>
        <location evidence="1">Nucleus</location>
    </subcellularLocation>
</comment>
<evidence type="ECO:0000256" key="3">
    <source>
        <dbReference type="ARBA" id="ARBA00023242"/>
    </source>
</evidence>
<dbReference type="FunFam" id="1.10.10.10:FF:000479">
    <property type="entry name" value="Predicted protein"/>
    <property type="match status" value="1"/>
</dbReference>
<proteinExistence type="inferred from homology"/>
<dbReference type="SMART" id="SM00415">
    <property type="entry name" value="HSF"/>
    <property type="match status" value="1"/>
</dbReference>
<sequence length="268" mass="29973">MMKVLSTKEFSEIIGWLPSGKSFSIIKPKVFTVEILPTYFKSAKYSSFTRKLHRWGFMRHYRGPEAGAFYHKDFQKGRLDLVEQMTCHKIEPPKSSVTKAKQVRKSVPRDTIANAVGRSPRSIDMHSLARGPSMQSASFPPHPMDADLAIELEVARRLRQRMDAAAYNQQALLAMQQQQKLQALRVQNLGSHSLMGWDASPATSLPGYASSLSSLNMRGYGASSLPRSGFDQGYSMAVNKAQYDHAFNYSAYGDLRSYESNIHGAKTA</sequence>
<dbReference type="EMBL" id="OU594948">
    <property type="protein sequence ID" value="CAG9292636.1"/>
    <property type="molecule type" value="Genomic_DNA"/>
</dbReference>
<dbReference type="InterPro" id="IPR036390">
    <property type="entry name" value="WH_DNA-bd_sf"/>
</dbReference>
<feature type="domain" description="HSF-type DNA-binding" evidence="5">
    <location>
        <begin position="3"/>
        <end position="88"/>
    </location>
</feature>
<gene>
    <name evidence="6" type="ORF">PTTT1_LOCUS49265</name>
</gene>
<evidence type="ECO:0000259" key="5">
    <source>
        <dbReference type="SMART" id="SM00415"/>
    </source>
</evidence>
<accession>A0A8J9X819</accession>
<name>A0A8J9X819_PHATR</name>